<dbReference type="InterPro" id="IPR012902">
    <property type="entry name" value="N_methyl_site"/>
</dbReference>
<name>A0A0N9WIE8_PSEFL</name>
<dbReference type="NCBIfam" id="TIGR02532">
    <property type="entry name" value="IV_pilin_GFxxxE"/>
    <property type="match status" value="1"/>
</dbReference>
<dbReference type="EMBL" id="CP012830">
    <property type="protein sequence ID" value="ALI01875.1"/>
    <property type="molecule type" value="Genomic_DNA"/>
</dbReference>
<evidence type="ECO:0000256" key="6">
    <source>
        <dbReference type="ARBA" id="ARBA00022692"/>
    </source>
</evidence>
<evidence type="ECO:0000313" key="11">
    <source>
        <dbReference type="EMBL" id="ALI01875.1"/>
    </source>
</evidence>
<keyword evidence="4 9" id="KW-0488">Methylation</keyword>
<dbReference type="PANTHER" id="PTHR38779:SF2">
    <property type="entry name" value="TYPE II SECRETION SYSTEM PROTEIN I-RELATED"/>
    <property type="match status" value="1"/>
</dbReference>
<dbReference type="Gene3D" id="3.30.1300.30">
    <property type="entry name" value="GSPII I/J protein-like"/>
    <property type="match status" value="1"/>
</dbReference>
<dbReference type="InterPro" id="IPR010052">
    <property type="entry name" value="T2SS_protein-GspI"/>
</dbReference>
<comment type="function">
    <text evidence="9">Component of the type II secretion system required for the energy-dependent secretion of extracellular factors such as proteases and toxins from the periplasm.</text>
</comment>
<gene>
    <name evidence="11" type="ORF">AO353_12570</name>
</gene>
<evidence type="ECO:0000256" key="8">
    <source>
        <dbReference type="ARBA" id="ARBA00023136"/>
    </source>
</evidence>
<evidence type="ECO:0000256" key="1">
    <source>
        <dbReference type="ARBA" id="ARBA00004377"/>
    </source>
</evidence>
<comment type="subunit">
    <text evidence="9">Type II secretion is composed of four main components: the outer membrane complex, the inner membrane complex, the cytoplasmic secretion ATPase and the periplasm-spanning pseudopilus.</text>
</comment>
<evidence type="ECO:0000256" key="7">
    <source>
        <dbReference type="ARBA" id="ARBA00022989"/>
    </source>
</evidence>
<comment type="PTM">
    <text evidence="9">Cleaved by prepilin peptidase.</text>
</comment>
<evidence type="ECO:0000313" key="12">
    <source>
        <dbReference type="Proteomes" id="UP000066487"/>
    </source>
</evidence>
<dbReference type="SUPFAM" id="SSF54523">
    <property type="entry name" value="Pili subunits"/>
    <property type="match status" value="2"/>
</dbReference>
<evidence type="ECO:0000256" key="4">
    <source>
        <dbReference type="ARBA" id="ARBA00022481"/>
    </source>
</evidence>
<reference evidence="12" key="1">
    <citation type="submission" date="2015-09" db="EMBL/GenBank/DDBJ databases">
        <title>Whole genome sequence of Pseudomonas fluorescens FW300-N2E3.</title>
        <authorList>
            <person name="Ray J."/>
            <person name="Melnyk R."/>
            <person name="Deutschbauer A."/>
        </authorList>
    </citation>
    <scope>NUCLEOTIDE SEQUENCE [LARGE SCALE GENOMIC DNA]</scope>
    <source>
        <strain evidence="12">FW300-N2E3</strain>
    </source>
</reference>
<keyword evidence="3" id="KW-1003">Cell membrane</keyword>
<dbReference type="GO" id="GO:0015627">
    <property type="term" value="C:type II protein secretion system complex"/>
    <property type="evidence" value="ECO:0007669"/>
    <property type="project" value="UniProtKB-UniRule"/>
</dbReference>
<evidence type="ECO:0000256" key="9">
    <source>
        <dbReference type="RuleBase" id="RU368030"/>
    </source>
</evidence>
<dbReference type="Pfam" id="PF02501">
    <property type="entry name" value="T2SSI"/>
    <property type="match status" value="1"/>
</dbReference>
<organism evidence="11 12">
    <name type="scientific">Pseudomonas fluorescens</name>
    <dbReference type="NCBI Taxonomy" id="294"/>
    <lineage>
        <taxon>Bacteria</taxon>
        <taxon>Pseudomonadati</taxon>
        <taxon>Pseudomonadota</taxon>
        <taxon>Gammaproteobacteria</taxon>
        <taxon>Pseudomonadales</taxon>
        <taxon>Pseudomonadaceae</taxon>
        <taxon>Pseudomonas</taxon>
    </lineage>
</organism>
<evidence type="ECO:0000256" key="2">
    <source>
        <dbReference type="ARBA" id="ARBA00008358"/>
    </source>
</evidence>
<reference evidence="11 12" key="2">
    <citation type="journal article" date="2018" name="Nature">
        <title>Mutant phenotypes for thousands of bacterial genes of unknown function.</title>
        <authorList>
            <person name="Price M.N."/>
            <person name="Wetmore K.M."/>
            <person name="Waters R.J."/>
            <person name="Callaghan M."/>
            <person name="Ray J."/>
            <person name="Liu H."/>
            <person name="Kuehl J.V."/>
            <person name="Melnyk R.A."/>
            <person name="Lamson J.S."/>
            <person name="Suh Y."/>
            <person name="Carlson H.K."/>
            <person name="Esquivel Z."/>
            <person name="Sadeeshkumar H."/>
            <person name="Chakraborty R."/>
            <person name="Zane G.M."/>
            <person name="Rubin B.E."/>
            <person name="Wall J.D."/>
            <person name="Visel A."/>
            <person name="Bristow J."/>
            <person name="Blow M.J."/>
            <person name="Arkin A.P."/>
            <person name="Deutschbauer A.M."/>
        </authorList>
    </citation>
    <scope>NUCLEOTIDE SEQUENCE [LARGE SCALE GENOMIC DNA]</scope>
    <source>
        <strain evidence="11 12">FW300-N2E3</strain>
    </source>
</reference>
<dbReference type="AlphaFoldDB" id="A0A0N9WIE8"/>
<dbReference type="NCBIfam" id="TIGR01707">
    <property type="entry name" value="gspI"/>
    <property type="match status" value="1"/>
</dbReference>
<keyword evidence="5 9" id="KW-0997">Cell inner membrane</keyword>
<feature type="transmembrane region" description="Helical" evidence="9">
    <location>
        <begin position="21"/>
        <end position="43"/>
    </location>
</feature>
<dbReference type="InterPro" id="IPR045584">
    <property type="entry name" value="Pilin-like"/>
</dbReference>
<sequence>MSKRKPAPPRQTHRGFTLLEIMIALVVFATLAAAVMVAGQYALKQNARLEEQLCGTWLADNHLSELQLGAAPAQGHEYLSRHFDRRDWSLSQTVTPVADSRLLKVELSVSRSGSDRVVHRTTGWIGARDE</sequence>
<comment type="similarity">
    <text evidence="2 9">Belongs to the GSP I family.</text>
</comment>
<dbReference type="GO" id="GO:0005886">
    <property type="term" value="C:plasma membrane"/>
    <property type="evidence" value="ECO:0007669"/>
    <property type="project" value="UniProtKB-SubCell"/>
</dbReference>
<evidence type="ECO:0000259" key="10">
    <source>
        <dbReference type="Pfam" id="PF02501"/>
    </source>
</evidence>
<feature type="domain" description="Type II secretion system protein GspI C-terminal" evidence="10">
    <location>
        <begin position="49"/>
        <end position="125"/>
    </location>
</feature>
<evidence type="ECO:0000256" key="3">
    <source>
        <dbReference type="ARBA" id="ARBA00022475"/>
    </source>
</evidence>
<keyword evidence="8 9" id="KW-0472">Membrane</keyword>
<dbReference type="OrthoDB" id="6121517at2"/>
<dbReference type="RefSeq" id="WP_054595245.1">
    <property type="nucleotide sequence ID" value="NZ_CP012830.1"/>
</dbReference>
<protein>
    <recommendedName>
        <fullName evidence="9">Type II secretion system protein I</fullName>
        <shortName evidence="9">T2SS minor pseudopilin I</shortName>
    </recommendedName>
</protein>
<keyword evidence="6 9" id="KW-0812">Transmembrane</keyword>
<dbReference type="Pfam" id="PF07963">
    <property type="entry name" value="N_methyl"/>
    <property type="match status" value="1"/>
</dbReference>
<dbReference type="PROSITE" id="PS00409">
    <property type="entry name" value="PROKAR_NTER_METHYL"/>
    <property type="match status" value="1"/>
</dbReference>
<dbReference type="GO" id="GO:0015628">
    <property type="term" value="P:protein secretion by the type II secretion system"/>
    <property type="evidence" value="ECO:0007669"/>
    <property type="project" value="UniProtKB-UniRule"/>
</dbReference>
<proteinExistence type="inferred from homology"/>
<evidence type="ECO:0000256" key="5">
    <source>
        <dbReference type="ARBA" id="ARBA00022519"/>
    </source>
</evidence>
<dbReference type="InterPro" id="IPR003413">
    <property type="entry name" value="T2SS_GspI_C"/>
</dbReference>
<comment type="subcellular location">
    <subcellularLocation>
        <location evidence="1 9">Cell inner membrane</location>
        <topology evidence="1 9">Single-pass membrane protein</topology>
    </subcellularLocation>
</comment>
<dbReference type="Proteomes" id="UP000066487">
    <property type="component" value="Chromosome"/>
</dbReference>
<accession>A0A0N9WIE8</accession>
<keyword evidence="7 9" id="KW-1133">Transmembrane helix</keyword>
<dbReference type="PANTHER" id="PTHR38779">
    <property type="entry name" value="TYPE II SECRETION SYSTEM PROTEIN I-RELATED"/>
    <property type="match status" value="1"/>
</dbReference>